<reference evidence="3" key="2">
    <citation type="submission" date="2025-08" db="UniProtKB">
        <authorList>
            <consortium name="Ensembl"/>
        </authorList>
    </citation>
    <scope>IDENTIFICATION</scope>
</reference>
<keyword evidence="2" id="KW-0472">Membrane</keyword>
<protein>
    <submittedName>
        <fullName evidence="3">Solute carrier family 47 member 4</fullName>
    </submittedName>
</protein>
<dbReference type="Pfam" id="PF01554">
    <property type="entry name" value="MatE"/>
    <property type="match status" value="2"/>
</dbReference>
<dbReference type="PANTHER" id="PTHR11206">
    <property type="entry name" value="MULTIDRUG RESISTANCE PROTEIN"/>
    <property type="match status" value="1"/>
</dbReference>
<sequence length="369" mass="40374">ILNCLLPFVVTMFCGRLGNEMMAGYGLASATFGGKNLLRVGVILQRAIIILLLFCLPCWGLLINAEAILLCMRQDPEVASLLFCVFKAMFLHHLQVSYLQNQGIILPQMYTAAMANIANVITNYIFLYWLDLGVNGSAAANTLSQIYICGLLFAYIRWKKLHVTTWGGWSVESLQEWGSYMKLAIPSTFMKCFEWWVYEFGGFFAGMLSEDELAAQHAVIMVAFITYMVLALTSAACARVGNALGAGDTERAIFSSKVSLTLAVEGVVLGSCKSVIGYIFTSDDLRVFPLCIFLGTGKQKIPAVANLIGYYGIGLSLSVTLTFAAKLRVLGNDHFGFFSPQVFGWDCSFVSFCSPRSTSLSSSSSIGKE</sequence>
<reference evidence="3" key="3">
    <citation type="submission" date="2025-09" db="UniProtKB">
        <authorList>
            <consortium name="Ensembl"/>
        </authorList>
    </citation>
    <scope>IDENTIFICATION</scope>
</reference>
<evidence type="ECO:0000256" key="1">
    <source>
        <dbReference type="ARBA" id="ARBA00010199"/>
    </source>
</evidence>
<feature type="transmembrane region" description="Helical" evidence="2">
    <location>
        <begin position="258"/>
        <end position="281"/>
    </location>
</feature>
<organism evidence="3 4">
    <name type="scientific">Sphaeramia orbicularis</name>
    <name type="common">orbiculate cardinalfish</name>
    <dbReference type="NCBI Taxonomy" id="375764"/>
    <lineage>
        <taxon>Eukaryota</taxon>
        <taxon>Metazoa</taxon>
        <taxon>Chordata</taxon>
        <taxon>Craniata</taxon>
        <taxon>Vertebrata</taxon>
        <taxon>Euteleostomi</taxon>
        <taxon>Actinopterygii</taxon>
        <taxon>Neopterygii</taxon>
        <taxon>Teleostei</taxon>
        <taxon>Neoteleostei</taxon>
        <taxon>Acanthomorphata</taxon>
        <taxon>Gobiaria</taxon>
        <taxon>Kurtiformes</taxon>
        <taxon>Apogonoidei</taxon>
        <taxon>Apogonidae</taxon>
        <taxon>Apogoninae</taxon>
        <taxon>Sphaeramia</taxon>
    </lineage>
</organism>
<keyword evidence="4" id="KW-1185">Reference proteome</keyword>
<feature type="transmembrane region" description="Helical" evidence="2">
    <location>
        <begin position="136"/>
        <end position="156"/>
    </location>
</feature>
<dbReference type="InterPro" id="IPR002528">
    <property type="entry name" value="MATE_fam"/>
</dbReference>
<evidence type="ECO:0000256" key="2">
    <source>
        <dbReference type="SAM" id="Phobius"/>
    </source>
</evidence>
<keyword evidence="2" id="KW-0812">Transmembrane</keyword>
<feature type="transmembrane region" description="Helical" evidence="2">
    <location>
        <begin position="43"/>
        <end position="63"/>
    </location>
</feature>
<feature type="transmembrane region" description="Helical" evidence="2">
    <location>
        <begin position="109"/>
        <end position="130"/>
    </location>
</feature>
<gene>
    <name evidence="3" type="primary">LOC115431131</name>
</gene>
<evidence type="ECO:0000313" key="3">
    <source>
        <dbReference type="Ensembl" id="ENSSORP00005026290.1"/>
    </source>
</evidence>
<feature type="transmembrane region" description="Helical" evidence="2">
    <location>
        <begin position="218"/>
        <end position="238"/>
    </location>
</feature>
<dbReference type="Ensembl" id="ENSSORT00005027063.1">
    <property type="protein sequence ID" value="ENSSORP00005026290.1"/>
    <property type="gene ID" value="ENSSORG00005012537.1"/>
</dbReference>
<keyword evidence="2" id="KW-1133">Transmembrane helix</keyword>
<dbReference type="GO" id="GO:0042910">
    <property type="term" value="F:xenobiotic transmembrane transporter activity"/>
    <property type="evidence" value="ECO:0007669"/>
    <property type="project" value="InterPro"/>
</dbReference>
<accession>A0A673A9Q2</accession>
<dbReference type="GO" id="GO:0016020">
    <property type="term" value="C:membrane"/>
    <property type="evidence" value="ECO:0007669"/>
    <property type="project" value="InterPro"/>
</dbReference>
<dbReference type="GO" id="GO:0015297">
    <property type="term" value="F:antiporter activity"/>
    <property type="evidence" value="ECO:0007669"/>
    <property type="project" value="InterPro"/>
</dbReference>
<dbReference type="AlphaFoldDB" id="A0A673A9Q2"/>
<dbReference type="Proteomes" id="UP000472271">
    <property type="component" value="Chromosome 13"/>
</dbReference>
<proteinExistence type="inferred from homology"/>
<feature type="transmembrane region" description="Helical" evidence="2">
    <location>
        <begin position="301"/>
        <end position="325"/>
    </location>
</feature>
<name>A0A673A9Q2_9TELE</name>
<comment type="similarity">
    <text evidence="1">Belongs to the multi antimicrobial extrusion (MATE) (TC 2.A.66.1) family.</text>
</comment>
<evidence type="ECO:0000313" key="4">
    <source>
        <dbReference type="Proteomes" id="UP000472271"/>
    </source>
</evidence>
<reference evidence="3" key="1">
    <citation type="submission" date="2019-06" db="EMBL/GenBank/DDBJ databases">
        <authorList>
            <consortium name="Wellcome Sanger Institute Data Sharing"/>
        </authorList>
    </citation>
    <scope>NUCLEOTIDE SEQUENCE [LARGE SCALE GENOMIC DNA]</scope>
</reference>